<feature type="compositionally biased region" description="Basic and acidic residues" evidence="5">
    <location>
        <begin position="414"/>
        <end position="430"/>
    </location>
</feature>
<proteinExistence type="predicted"/>
<keyword evidence="1" id="KW-0808">Transferase</keyword>
<evidence type="ECO:0000256" key="3">
    <source>
        <dbReference type="ARBA" id="ARBA00022777"/>
    </source>
</evidence>
<dbReference type="OrthoDB" id="9813021at2"/>
<organism evidence="8 9">
    <name type="scientific">Mucilaginibacter frigoritolerans</name>
    <dbReference type="NCBI Taxonomy" id="652788"/>
    <lineage>
        <taxon>Bacteria</taxon>
        <taxon>Pseudomonadati</taxon>
        <taxon>Bacteroidota</taxon>
        <taxon>Sphingobacteriia</taxon>
        <taxon>Sphingobacteriales</taxon>
        <taxon>Sphingobacteriaceae</taxon>
        <taxon>Mucilaginibacter</taxon>
    </lineage>
</organism>
<dbReference type="EMBL" id="VLLI01000017">
    <property type="protein sequence ID" value="TWI95029.1"/>
    <property type="molecule type" value="Genomic_DNA"/>
</dbReference>
<feature type="transmembrane region" description="Helical" evidence="6">
    <location>
        <begin position="345"/>
        <end position="365"/>
    </location>
</feature>
<feature type="compositionally biased region" description="Polar residues" evidence="5">
    <location>
        <begin position="431"/>
        <end position="448"/>
    </location>
</feature>
<keyword evidence="2" id="KW-0547">Nucleotide-binding</keyword>
<evidence type="ECO:0000313" key="8">
    <source>
        <dbReference type="EMBL" id="TWI95029.1"/>
    </source>
</evidence>
<dbReference type="Proteomes" id="UP000317010">
    <property type="component" value="Unassembled WGS sequence"/>
</dbReference>
<feature type="domain" description="Protein kinase" evidence="7">
    <location>
        <begin position="11"/>
        <end position="297"/>
    </location>
</feature>
<dbReference type="PROSITE" id="PS50011">
    <property type="entry name" value="PROTEIN_KINASE_DOM"/>
    <property type="match status" value="1"/>
</dbReference>
<keyword evidence="9" id="KW-1185">Reference proteome</keyword>
<evidence type="ECO:0000256" key="2">
    <source>
        <dbReference type="ARBA" id="ARBA00022741"/>
    </source>
</evidence>
<dbReference type="InterPro" id="IPR000719">
    <property type="entry name" value="Prot_kinase_dom"/>
</dbReference>
<dbReference type="Pfam" id="PF00069">
    <property type="entry name" value="Pkinase"/>
    <property type="match status" value="1"/>
</dbReference>
<sequence length="448" mass="49450">MSKVFTIAKGLENMGALRTGGQGSVYKGRRMGPIISAVKLLPTPIHTEDDDDKNFRNFQNEVNKLKKVNERPNPNVVKILASGLTESGSFPYIEMEFIEGPDLEELLKPPHDPVFTIKEVLKLADHLANALSHCHMVGVKHGDIKSNNIKYNIHSGNYVLLDFGLAIMSDEQRRTSIRHAGAIEFMAPEQNTGAMYMATDIYSYGIILYELLAGQVPFPLHDSGETARNAVMIAHMESPVPDVLALRKKNLPAGWTEQKRDIEMRVPKWLLTLISTCLEKDPEKRYLSGMSLQEALFDGSLSTGQPAVSLDQLPDKAAFRNTKPALGATGVTYHQGDKMHISKPLFFALMGMFAISLITCGYLLINQNLPPVPIKTTAADTTKKDTDTPKQATVHDYHSKERANDSAAQQAIKDVIDGERQKAESQKKADSTGTPQDTSTVKQPDNNP</sequence>
<comment type="caution">
    <text evidence="8">The sequence shown here is derived from an EMBL/GenBank/DDBJ whole genome shotgun (WGS) entry which is preliminary data.</text>
</comment>
<evidence type="ECO:0000256" key="6">
    <source>
        <dbReference type="SAM" id="Phobius"/>
    </source>
</evidence>
<dbReference type="CDD" id="cd14014">
    <property type="entry name" value="STKc_PknB_like"/>
    <property type="match status" value="1"/>
</dbReference>
<accession>A0A562TN81</accession>
<dbReference type="GO" id="GO:0004674">
    <property type="term" value="F:protein serine/threonine kinase activity"/>
    <property type="evidence" value="ECO:0007669"/>
    <property type="project" value="TreeGrafter"/>
</dbReference>
<evidence type="ECO:0000313" key="9">
    <source>
        <dbReference type="Proteomes" id="UP000317010"/>
    </source>
</evidence>
<keyword evidence="6" id="KW-0472">Membrane</keyword>
<gene>
    <name evidence="8" type="ORF">JN11_04458</name>
</gene>
<keyword evidence="3 8" id="KW-0418">Kinase</keyword>
<feature type="region of interest" description="Disordered" evidence="5">
    <location>
        <begin position="379"/>
        <end position="448"/>
    </location>
</feature>
<evidence type="ECO:0000256" key="4">
    <source>
        <dbReference type="ARBA" id="ARBA00022840"/>
    </source>
</evidence>
<reference evidence="8 9" key="1">
    <citation type="submission" date="2019-07" db="EMBL/GenBank/DDBJ databases">
        <title>Genomic Encyclopedia of Archaeal and Bacterial Type Strains, Phase II (KMG-II): from individual species to whole genera.</title>
        <authorList>
            <person name="Goeker M."/>
        </authorList>
    </citation>
    <scope>NUCLEOTIDE SEQUENCE [LARGE SCALE GENOMIC DNA]</scope>
    <source>
        <strain evidence="8 9">ATCC BAA-1854</strain>
    </source>
</reference>
<dbReference type="PANTHER" id="PTHR43289:SF6">
    <property type="entry name" value="SERINE_THREONINE-PROTEIN KINASE NEKL-3"/>
    <property type="match status" value="1"/>
</dbReference>
<evidence type="ECO:0000256" key="1">
    <source>
        <dbReference type="ARBA" id="ARBA00022679"/>
    </source>
</evidence>
<keyword evidence="6" id="KW-0812">Transmembrane</keyword>
<dbReference type="GO" id="GO:0005524">
    <property type="term" value="F:ATP binding"/>
    <property type="evidence" value="ECO:0007669"/>
    <property type="project" value="UniProtKB-KW"/>
</dbReference>
<name>A0A562TN81_9SPHI</name>
<feature type="compositionally biased region" description="Basic and acidic residues" evidence="5">
    <location>
        <begin position="381"/>
        <end position="404"/>
    </location>
</feature>
<dbReference type="SMART" id="SM00220">
    <property type="entry name" value="S_TKc"/>
    <property type="match status" value="1"/>
</dbReference>
<dbReference type="Gene3D" id="3.30.200.20">
    <property type="entry name" value="Phosphorylase Kinase, domain 1"/>
    <property type="match status" value="1"/>
</dbReference>
<protein>
    <submittedName>
        <fullName evidence="8">Serine/threonine-protein kinase</fullName>
    </submittedName>
</protein>
<evidence type="ECO:0000256" key="5">
    <source>
        <dbReference type="SAM" id="MobiDB-lite"/>
    </source>
</evidence>
<dbReference type="PANTHER" id="PTHR43289">
    <property type="entry name" value="MITOGEN-ACTIVATED PROTEIN KINASE KINASE KINASE 20-RELATED"/>
    <property type="match status" value="1"/>
</dbReference>
<dbReference type="SUPFAM" id="SSF56112">
    <property type="entry name" value="Protein kinase-like (PK-like)"/>
    <property type="match status" value="1"/>
</dbReference>
<dbReference type="AlphaFoldDB" id="A0A562TN81"/>
<keyword evidence="4" id="KW-0067">ATP-binding</keyword>
<dbReference type="RefSeq" id="WP_144916168.1">
    <property type="nucleotide sequence ID" value="NZ_VLLI01000017.1"/>
</dbReference>
<dbReference type="InterPro" id="IPR011009">
    <property type="entry name" value="Kinase-like_dom_sf"/>
</dbReference>
<keyword evidence="6" id="KW-1133">Transmembrane helix</keyword>
<dbReference type="Gene3D" id="1.10.510.10">
    <property type="entry name" value="Transferase(Phosphotransferase) domain 1"/>
    <property type="match status" value="1"/>
</dbReference>
<evidence type="ECO:0000259" key="7">
    <source>
        <dbReference type="PROSITE" id="PS50011"/>
    </source>
</evidence>